<evidence type="ECO:0000259" key="10">
    <source>
        <dbReference type="Pfam" id="PF13193"/>
    </source>
</evidence>
<proteinExistence type="inferred from homology"/>
<feature type="domain" description="AMP-binding enzyme C-terminal" evidence="10">
    <location>
        <begin position="507"/>
        <end position="583"/>
    </location>
</feature>
<evidence type="ECO:0000259" key="9">
    <source>
        <dbReference type="Pfam" id="PF00501"/>
    </source>
</evidence>
<dbReference type="Proteomes" id="UP001209878">
    <property type="component" value="Unassembled WGS sequence"/>
</dbReference>
<evidence type="ECO:0000256" key="1">
    <source>
        <dbReference type="ARBA" id="ARBA00006432"/>
    </source>
</evidence>
<reference evidence="11" key="1">
    <citation type="journal article" date="2023" name="Mol. Biol. Evol.">
        <title>Third-Generation Sequencing Reveals the Adaptive Role of the Epigenome in Three Deep-Sea Polychaetes.</title>
        <authorList>
            <person name="Perez M."/>
            <person name="Aroh O."/>
            <person name="Sun Y."/>
            <person name="Lan Y."/>
            <person name="Juniper S.K."/>
            <person name="Young C.R."/>
            <person name="Angers B."/>
            <person name="Qian P.Y."/>
        </authorList>
    </citation>
    <scope>NUCLEOTIDE SEQUENCE</scope>
    <source>
        <strain evidence="11">R07B-5</strain>
    </source>
</reference>
<dbReference type="InterPro" id="IPR042099">
    <property type="entry name" value="ANL_N_sf"/>
</dbReference>
<evidence type="ECO:0000256" key="2">
    <source>
        <dbReference type="ARBA" id="ARBA00012532"/>
    </source>
</evidence>
<sequence length="600" mass="65251">MASVRLLRTIGVRPVQRVQRNISCAVCPRNPTGVRVTVKGGRCSGVPAPVWSQLSSAYGSTDSGASVEPVVRSPFVDVPIPSDVSLVGHMFDDFGRYGNFTALIDGVSGRRTTYAELQSEIVRVASALWRLGIRKGDVVTLFSENRPEFIVMFLSLAAVGAVVSATNSVYTSGELAHALTHAKAKLLIASAENLDVAKQAAVAAQFPLKDVIVLGEAAGFRPYSALLQDDGKCFPENLDWDPREDLVALPFSSGTTGLPKGVMLSHYNLVANVEQTRTGDVLNYISGSDVLLGVLPWFHIYGQVVVALSGLKAGASLISMPKFSPELFINVIKDHKPTFLHVVPPIMLFLAKHGIVNKDDFSSVHTLVTAAATCGLETSREVRDRLDVPRIRQGYGLTETSPLTHVNPGENYRYETCGLAVPNTDYKIIDVATGKDLSRGEEGEVCVRGPQVMKGYFNNEEATRKTMKDGWLLTGDIGIADHDGHMIITDRMKELIKYKGFQVAPAELESLLVTHPAVADSAVIGAPDERAGELPRAYVVLKPNLHVSEDELQKFIADKVAPYKHLRGGVEFRKEIPKSAAGKILRRILRDEFAEKNLSQ</sequence>
<dbReference type="InterPro" id="IPR025110">
    <property type="entry name" value="AMP-bd_C"/>
</dbReference>
<dbReference type="AlphaFoldDB" id="A0AAD9NMQ1"/>
<dbReference type="PANTHER" id="PTHR24096">
    <property type="entry name" value="LONG-CHAIN-FATTY-ACID--COA LIGASE"/>
    <property type="match status" value="1"/>
</dbReference>
<evidence type="ECO:0000256" key="3">
    <source>
        <dbReference type="ARBA" id="ARBA00019043"/>
    </source>
</evidence>
<comment type="similarity">
    <text evidence="1">Belongs to the ATP-dependent AMP-binding enzyme family.</text>
</comment>
<evidence type="ECO:0000256" key="4">
    <source>
        <dbReference type="ARBA" id="ARBA00022741"/>
    </source>
</evidence>
<dbReference type="FunFam" id="3.30.300.30:FF:000007">
    <property type="entry name" value="4-coumarate--CoA ligase 2"/>
    <property type="match status" value="1"/>
</dbReference>
<dbReference type="Pfam" id="PF00501">
    <property type="entry name" value="AMP-binding"/>
    <property type="match status" value="1"/>
</dbReference>
<dbReference type="InterPro" id="IPR000873">
    <property type="entry name" value="AMP-dep_synth/lig_dom"/>
</dbReference>
<dbReference type="Gene3D" id="3.30.300.30">
    <property type="match status" value="1"/>
</dbReference>
<keyword evidence="6" id="KW-0455">Luminescence</keyword>
<dbReference type="FunFam" id="3.40.50.12780:FF:000003">
    <property type="entry name" value="Long-chain-fatty-acid--CoA ligase FadD"/>
    <property type="match status" value="1"/>
</dbReference>
<dbReference type="PANTHER" id="PTHR24096:SF422">
    <property type="entry name" value="BCDNA.GH02901"/>
    <property type="match status" value="1"/>
</dbReference>
<dbReference type="Gene3D" id="3.40.50.12780">
    <property type="entry name" value="N-terminal domain of ligase-like"/>
    <property type="match status" value="1"/>
</dbReference>
<keyword evidence="5" id="KW-0067">ATP-binding</keyword>
<keyword evidence="4" id="KW-0547">Nucleotide-binding</keyword>
<dbReference type="GO" id="GO:0005524">
    <property type="term" value="F:ATP binding"/>
    <property type="evidence" value="ECO:0007669"/>
    <property type="project" value="UniProtKB-KW"/>
</dbReference>
<organism evidence="11 12">
    <name type="scientific">Ridgeia piscesae</name>
    <name type="common">Tubeworm</name>
    <dbReference type="NCBI Taxonomy" id="27915"/>
    <lineage>
        <taxon>Eukaryota</taxon>
        <taxon>Metazoa</taxon>
        <taxon>Spiralia</taxon>
        <taxon>Lophotrochozoa</taxon>
        <taxon>Annelida</taxon>
        <taxon>Polychaeta</taxon>
        <taxon>Sedentaria</taxon>
        <taxon>Canalipalpata</taxon>
        <taxon>Sabellida</taxon>
        <taxon>Siboglinidae</taxon>
        <taxon>Ridgeia</taxon>
    </lineage>
</organism>
<evidence type="ECO:0000256" key="7">
    <source>
        <dbReference type="ARBA" id="ARBA00023262"/>
    </source>
</evidence>
<accession>A0AAD9NMQ1</accession>
<gene>
    <name evidence="11" type="ORF">NP493_926g01032</name>
</gene>
<dbReference type="GO" id="GO:0008218">
    <property type="term" value="P:bioluminescence"/>
    <property type="evidence" value="ECO:0007669"/>
    <property type="project" value="UniProtKB-KW"/>
</dbReference>
<comment type="catalytic activity">
    <reaction evidence="8">
        <text>firefly D-luciferin + ATP + O2 = firefly oxyluciferin + hnu + AMP + CO2 + diphosphate</text>
        <dbReference type="Rhea" id="RHEA:10732"/>
        <dbReference type="ChEBI" id="CHEBI:15379"/>
        <dbReference type="ChEBI" id="CHEBI:16526"/>
        <dbReference type="ChEBI" id="CHEBI:16792"/>
        <dbReference type="ChEBI" id="CHEBI:30212"/>
        <dbReference type="ChEBI" id="CHEBI:30616"/>
        <dbReference type="ChEBI" id="CHEBI:33019"/>
        <dbReference type="ChEBI" id="CHEBI:58038"/>
        <dbReference type="ChEBI" id="CHEBI:456215"/>
        <dbReference type="EC" id="1.13.12.7"/>
    </reaction>
</comment>
<evidence type="ECO:0000256" key="6">
    <source>
        <dbReference type="ARBA" id="ARBA00023223"/>
    </source>
</evidence>
<dbReference type="InterPro" id="IPR045851">
    <property type="entry name" value="AMP-bd_C_sf"/>
</dbReference>
<dbReference type="InterPro" id="IPR020845">
    <property type="entry name" value="AMP-binding_CS"/>
</dbReference>
<evidence type="ECO:0000256" key="5">
    <source>
        <dbReference type="ARBA" id="ARBA00022840"/>
    </source>
</evidence>
<dbReference type="Pfam" id="PF13193">
    <property type="entry name" value="AMP-binding_C"/>
    <property type="match status" value="1"/>
</dbReference>
<dbReference type="GO" id="GO:0016405">
    <property type="term" value="F:CoA-ligase activity"/>
    <property type="evidence" value="ECO:0007669"/>
    <property type="project" value="TreeGrafter"/>
</dbReference>
<dbReference type="PROSITE" id="PS00455">
    <property type="entry name" value="AMP_BINDING"/>
    <property type="match status" value="1"/>
</dbReference>
<dbReference type="SUPFAM" id="SSF56801">
    <property type="entry name" value="Acetyl-CoA synthetase-like"/>
    <property type="match status" value="1"/>
</dbReference>
<evidence type="ECO:0000313" key="11">
    <source>
        <dbReference type="EMBL" id="KAK2172809.1"/>
    </source>
</evidence>
<evidence type="ECO:0000313" key="12">
    <source>
        <dbReference type="Proteomes" id="UP001209878"/>
    </source>
</evidence>
<keyword evidence="7" id="KW-0599">Photoprotein</keyword>
<protein>
    <recommendedName>
        <fullName evidence="3">Luciferin 4-monooxygenase</fullName>
        <ecNumber evidence="2">1.13.12.7</ecNumber>
    </recommendedName>
</protein>
<dbReference type="EC" id="1.13.12.7" evidence="2"/>
<comment type="caution">
    <text evidence="11">The sequence shown here is derived from an EMBL/GenBank/DDBJ whole genome shotgun (WGS) entry which is preliminary data.</text>
</comment>
<dbReference type="EMBL" id="JAODUO010000926">
    <property type="protein sequence ID" value="KAK2172809.1"/>
    <property type="molecule type" value="Genomic_DNA"/>
</dbReference>
<evidence type="ECO:0000256" key="8">
    <source>
        <dbReference type="ARBA" id="ARBA00048497"/>
    </source>
</evidence>
<feature type="domain" description="AMP-dependent synthetase/ligase" evidence="9">
    <location>
        <begin position="96"/>
        <end position="457"/>
    </location>
</feature>
<keyword evidence="12" id="KW-1185">Reference proteome</keyword>
<name>A0AAD9NMQ1_RIDPI</name>